<evidence type="ECO:0000313" key="2">
    <source>
        <dbReference type="EMBL" id="TMW83170.1"/>
    </source>
</evidence>
<comment type="caution">
    <text evidence="2">The sequence shown here is derived from an EMBL/GenBank/DDBJ whole genome shotgun (WGS) entry which is preliminary data.</text>
</comment>
<name>A0A6N2ANH2_SOLCI</name>
<accession>A0A6N2ANH2</accession>
<dbReference type="EMBL" id="RXGB01013270">
    <property type="protein sequence ID" value="TMW83170.1"/>
    <property type="molecule type" value="Genomic_DNA"/>
</dbReference>
<reference evidence="2" key="1">
    <citation type="submission" date="2019-05" db="EMBL/GenBank/DDBJ databases">
        <title>The de novo reference genome and transcriptome assemblies of the wild tomato species Solanum chilense.</title>
        <authorList>
            <person name="Stam R."/>
            <person name="Nosenko T."/>
            <person name="Hoerger A.C."/>
            <person name="Stephan W."/>
            <person name="Seidel M.A."/>
            <person name="Kuhn J.M.M."/>
            <person name="Haberer G."/>
            <person name="Tellier A."/>
        </authorList>
    </citation>
    <scope>NUCLEOTIDE SEQUENCE</scope>
    <source>
        <tissue evidence="2">Mature leaves</tissue>
    </source>
</reference>
<feature type="region of interest" description="Disordered" evidence="1">
    <location>
        <begin position="1"/>
        <end position="30"/>
    </location>
</feature>
<dbReference type="AlphaFoldDB" id="A0A6N2ANH2"/>
<proteinExistence type="predicted"/>
<gene>
    <name evidence="2" type="ORF">EJD97_002659</name>
</gene>
<organism evidence="2">
    <name type="scientific">Solanum chilense</name>
    <name type="common">Tomato</name>
    <name type="synonym">Lycopersicon chilense</name>
    <dbReference type="NCBI Taxonomy" id="4083"/>
    <lineage>
        <taxon>Eukaryota</taxon>
        <taxon>Viridiplantae</taxon>
        <taxon>Streptophyta</taxon>
        <taxon>Embryophyta</taxon>
        <taxon>Tracheophyta</taxon>
        <taxon>Spermatophyta</taxon>
        <taxon>Magnoliopsida</taxon>
        <taxon>eudicotyledons</taxon>
        <taxon>Gunneridae</taxon>
        <taxon>Pentapetalae</taxon>
        <taxon>asterids</taxon>
        <taxon>lamiids</taxon>
        <taxon>Solanales</taxon>
        <taxon>Solanaceae</taxon>
        <taxon>Solanoideae</taxon>
        <taxon>Solaneae</taxon>
        <taxon>Solanum</taxon>
        <taxon>Solanum subgen. Lycopersicon</taxon>
    </lineage>
</organism>
<protein>
    <submittedName>
        <fullName evidence="2">Uncharacterized protein</fullName>
    </submittedName>
</protein>
<evidence type="ECO:0000256" key="1">
    <source>
        <dbReference type="SAM" id="MobiDB-lite"/>
    </source>
</evidence>
<sequence length="96" mass="10920">MSSLRIQGNSSEPNTHTTNQSDIPGHDNTQVGVRDIHNRLVIEPKGYTFNPDDVVGIISQAIKELYRDTYPTWGKISSNLKRQIFLEFRVCSNLFV</sequence>